<gene>
    <name evidence="1" type="ORF">CUR178_02324</name>
</gene>
<dbReference type="RefSeq" id="XP_067690187.1">
    <property type="nucleotide sequence ID" value="XM_067834084.1"/>
</dbReference>
<organism evidence="1 2">
    <name type="scientific">Leishmania enriettii</name>
    <dbReference type="NCBI Taxonomy" id="5663"/>
    <lineage>
        <taxon>Eukaryota</taxon>
        <taxon>Discoba</taxon>
        <taxon>Euglenozoa</taxon>
        <taxon>Kinetoplastea</taxon>
        <taxon>Metakinetoplastina</taxon>
        <taxon>Trypanosomatida</taxon>
        <taxon>Trypanosomatidae</taxon>
        <taxon>Leishmaniinae</taxon>
        <taxon>Leishmania</taxon>
    </lineage>
</organism>
<dbReference type="OrthoDB" id="266493at2759"/>
<name>A0A836GNI8_LEIEN</name>
<evidence type="ECO:0000313" key="2">
    <source>
        <dbReference type="Proteomes" id="UP000674179"/>
    </source>
</evidence>
<comment type="caution">
    <text evidence="1">The sequence shown here is derived from an EMBL/GenBank/DDBJ whole genome shotgun (WGS) entry which is preliminary data.</text>
</comment>
<protein>
    <submittedName>
        <fullName evidence="1">Uncharacterized protein</fullName>
    </submittedName>
</protein>
<keyword evidence="2" id="KW-1185">Reference proteome</keyword>
<reference evidence="1 2" key="1">
    <citation type="submission" date="2021-02" db="EMBL/GenBank/DDBJ databases">
        <title>Leishmania (Mundinia) enrietti genome sequencing and assembly.</title>
        <authorList>
            <person name="Almutairi H."/>
            <person name="Gatherer D."/>
        </authorList>
    </citation>
    <scope>NUCLEOTIDE SEQUENCE [LARGE SCALE GENOMIC DNA]</scope>
    <source>
        <strain evidence="1">CUR178</strain>
    </source>
</reference>
<dbReference type="EMBL" id="JAFHKP010000032">
    <property type="protein sequence ID" value="KAG5471017.1"/>
    <property type="molecule type" value="Genomic_DNA"/>
</dbReference>
<dbReference type="GeneID" id="94169594"/>
<evidence type="ECO:0000313" key="1">
    <source>
        <dbReference type="EMBL" id="KAG5471017.1"/>
    </source>
</evidence>
<accession>A0A836GNI8</accession>
<dbReference type="KEGG" id="lenr:94169594"/>
<proteinExistence type="predicted"/>
<sequence>MPLPISGFTPDSPLITAEAQRNTHARVRTSITKGPCWSLASLNGRLNPDAVCANDSASCSRGESTAACMRSPTQREVVPVVTGASHLTLREPLSLLSGLSFRPEIDGAAATPLVLPPEEELENVSGMATVLSKPQSPWVAVSSKGESHPTLHRECVTSAAAKTLQGLAAPAGLSTFSPTSAMSTASSPPDLLHDVGLIRLNSAPALRGTAKGRTVQVLGSPLEVEVDRPHHAARKIAALTLTRPIAHHRGDPSTTQLQDEASLASTSGICTSCSRAPNSIQGAILENVAAVAFAGVGAHEFSLCSPSSSMLTFVDHELDITTDPAVLHVGDSLLGVSEAGSLLDSEGGLRPSGTRHYLLAGTHSPLSSGPVMSFASKSTSQHRCRPGVVASLAQSAQLTSEYAAAVQAAAAYGRSLRQILARCSDDADDALRDSAEMSSEIREGGKP</sequence>
<dbReference type="AlphaFoldDB" id="A0A836GNI8"/>
<dbReference type="Proteomes" id="UP000674179">
    <property type="component" value="Chromosome 32"/>
</dbReference>